<feature type="signal peptide" evidence="1">
    <location>
        <begin position="1"/>
        <end position="20"/>
    </location>
</feature>
<evidence type="ECO:0000313" key="4">
    <source>
        <dbReference type="Proteomes" id="UP000028725"/>
    </source>
</evidence>
<comment type="caution">
    <text evidence="3">The sequence shown here is derived from an EMBL/GenBank/DDBJ whole genome shotgun (WGS) entry which is preliminary data.</text>
</comment>
<evidence type="ECO:0000313" key="3">
    <source>
        <dbReference type="EMBL" id="KFE67153.1"/>
    </source>
</evidence>
<proteinExistence type="predicted"/>
<reference evidence="3 4" key="1">
    <citation type="submission" date="2014-04" db="EMBL/GenBank/DDBJ databases">
        <title>Genome assembly of Hyalangium minutum DSM 14724.</title>
        <authorList>
            <person name="Sharma G."/>
            <person name="Subramanian S."/>
        </authorList>
    </citation>
    <scope>NUCLEOTIDE SEQUENCE [LARGE SCALE GENOMIC DNA]</scope>
    <source>
        <strain evidence="3 4">DSM 14724</strain>
    </source>
</reference>
<organism evidence="3 4">
    <name type="scientific">Hyalangium minutum</name>
    <dbReference type="NCBI Taxonomy" id="394096"/>
    <lineage>
        <taxon>Bacteria</taxon>
        <taxon>Pseudomonadati</taxon>
        <taxon>Myxococcota</taxon>
        <taxon>Myxococcia</taxon>
        <taxon>Myxococcales</taxon>
        <taxon>Cystobacterineae</taxon>
        <taxon>Archangiaceae</taxon>
        <taxon>Hyalangium</taxon>
    </lineage>
</organism>
<dbReference type="OrthoDB" id="9795336at2"/>
<feature type="domain" description="Chalcone isomerase" evidence="2">
    <location>
        <begin position="23"/>
        <end position="185"/>
    </location>
</feature>
<evidence type="ECO:0000256" key="1">
    <source>
        <dbReference type="SAM" id="SignalP"/>
    </source>
</evidence>
<gene>
    <name evidence="3" type="ORF">DB31_8506</name>
</gene>
<dbReference type="PANTHER" id="PTHR47698">
    <property type="entry name" value="FATTY-ACID-BINDING PROTEIN 3, CHLOROPLASTIC"/>
    <property type="match status" value="1"/>
</dbReference>
<name>A0A085WHJ0_9BACT</name>
<dbReference type="EMBL" id="JMCB01000008">
    <property type="protein sequence ID" value="KFE67153.1"/>
    <property type="molecule type" value="Genomic_DNA"/>
</dbReference>
<dbReference type="InterPro" id="IPR036298">
    <property type="entry name" value="Chalcone_isomerase_sf"/>
</dbReference>
<dbReference type="STRING" id="394096.DB31_8506"/>
<sequence length="188" mass="20028">MKATLSALVLSLTLALPALAKEKEVAGVKFPDTVSVEGKELKLNGAGLRTKAIFKVYAAALYVETVSQDAAQVISSDQTKRVRMVMLRDLEKAKITDAIADGIEKNSKAALPALKDRLEKLKGAVPDLKKGDDLTITYVPGKGTQVQSKAGEALTLEGKDFADALFGVWLGAKPVDDDLKDGMLGKED</sequence>
<dbReference type="InterPro" id="IPR016087">
    <property type="entry name" value="Chalcone_isomerase"/>
</dbReference>
<accession>A0A085WHJ0</accession>
<dbReference type="PANTHER" id="PTHR47698:SF2">
    <property type="entry name" value="FATTY-ACID-BINDING PROTEIN 3, CHLOROPLASTIC"/>
    <property type="match status" value="1"/>
</dbReference>
<feature type="chain" id="PRO_5001799769" description="Chalcone isomerase domain-containing protein" evidence="1">
    <location>
        <begin position="21"/>
        <end position="188"/>
    </location>
</feature>
<dbReference type="PROSITE" id="PS00430">
    <property type="entry name" value="TONB_DEPENDENT_REC_1"/>
    <property type="match status" value="1"/>
</dbReference>
<dbReference type="Proteomes" id="UP000028725">
    <property type="component" value="Unassembled WGS sequence"/>
</dbReference>
<dbReference type="GO" id="GO:0016872">
    <property type="term" value="F:intramolecular lyase activity"/>
    <property type="evidence" value="ECO:0007669"/>
    <property type="project" value="InterPro"/>
</dbReference>
<dbReference type="AlphaFoldDB" id="A0A085WHJ0"/>
<protein>
    <recommendedName>
        <fullName evidence="2">Chalcone isomerase domain-containing protein</fullName>
    </recommendedName>
</protein>
<keyword evidence="1" id="KW-0732">Signal</keyword>
<dbReference type="RefSeq" id="WP_044191167.1">
    <property type="nucleotide sequence ID" value="NZ_JMCB01000008.1"/>
</dbReference>
<keyword evidence="4" id="KW-1185">Reference proteome</keyword>
<dbReference type="SUPFAM" id="SSF54626">
    <property type="entry name" value="Chalcone isomerase"/>
    <property type="match status" value="1"/>
</dbReference>
<dbReference type="InterPro" id="IPR010916">
    <property type="entry name" value="TonB_box_CS"/>
</dbReference>
<dbReference type="Gene3D" id="3.50.70.10">
    <property type="match status" value="1"/>
</dbReference>
<dbReference type="Pfam" id="PF16036">
    <property type="entry name" value="Chalcone_3"/>
    <property type="match status" value="1"/>
</dbReference>
<evidence type="ECO:0000259" key="2">
    <source>
        <dbReference type="Pfam" id="PF16036"/>
    </source>
</evidence>
<dbReference type="InterPro" id="IPR016088">
    <property type="entry name" value="Chalcone_isomerase_3-sand"/>
</dbReference>